<keyword evidence="2" id="KW-1185">Reference proteome</keyword>
<name>A0A8X6FYD0_TRICU</name>
<organism evidence="1 2">
    <name type="scientific">Trichonephila clavata</name>
    <name type="common">Joro spider</name>
    <name type="synonym">Nephila clavata</name>
    <dbReference type="NCBI Taxonomy" id="2740835"/>
    <lineage>
        <taxon>Eukaryota</taxon>
        <taxon>Metazoa</taxon>
        <taxon>Ecdysozoa</taxon>
        <taxon>Arthropoda</taxon>
        <taxon>Chelicerata</taxon>
        <taxon>Arachnida</taxon>
        <taxon>Araneae</taxon>
        <taxon>Araneomorphae</taxon>
        <taxon>Entelegynae</taxon>
        <taxon>Araneoidea</taxon>
        <taxon>Nephilidae</taxon>
        <taxon>Trichonephila</taxon>
    </lineage>
</organism>
<reference evidence="1" key="1">
    <citation type="submission" date="2020-07" db="EMBL/GenBank/DDBJ databases">
        <title>Multicomponent nature underlies the extraordinary mechanical properties of spider dragline silk.</title>
        <authorList>
            <person name="Kono N."/>
            <person name="Nakamura H."/>
            <person name="Mori M."/>
            <person name="Yoshida Y."/>
            <person name="Ohtoshi R."/>
            <person name="Malay A.D."/>
            <person name="Moran D.A.P."/>
            <person name="Tomita M."/>
            <person name="Numata K."/>
            <person name="Arakawa K."/>
        </authorList>
    </citation>
    <scope>NUCLEOTIDE SEQUENCE</scope>
</reference>
<protein>
    <submittedName>
        <fullName evidence="1">Uncharacterized protein</fullName>
    </submittedName>
</protein>
<evidence type="ECO:0000313" key="1">
    <source>
        <dbReference type="EMBL" id="GFQ69988.1"/>
    </source>
</evidence>
<sequence length="118" mass="13355">MREPVYGSEMSLEGGIGGIPLLGAERVFAVHYGALYLMWNGKSVPEGLTVNDDSRRAYGDALHLESHDLRVLMCHRSVLRIPWPLFLWQRDTVHLKHVVYHTFPRRGRAAALVTCLCV</sequence>
<dbReference type="AlphaFoldDB" id="A0A8X6FYD0"/>
<proteinExistence type="predicted"/>
<accession>A0A8X6FYD0</accession>
<dbReference type="EMBL" id="BMAO01030732">
    <property type="protein sequence ID" value="GFQ69988.1"/>
    <property type="molecule type" value="Genomic_DNA"/>
</dbReference>
<dbReference type="Proteomes" id="UP000887116">
    <property type="component" value="Unassembled WGS sequence"/>
</dbReference>
<gene>
    <name evidence="1" type="ORF">TNCT_534681</name>
</gene>
<comment type="caution">
    <text evidence="1">The sequence shown here is derived from an EMBL/GenBank/DDBJ whole genome shotgun (WGS) entry which is preliminary data.</text>
</comment>
<evidence type="ECO:0000313" key="2">
    <source>
        <dbReference type="Proteomes" id="UP000887116"/>
    </source>
</evidence>